<feature type="signal peptide" evidence="1">
    <location>
        <begin position="1"/>
        <end position="22"/>
    </location>
</feature>
<evidence type="ECO:0000313" key="4">
    <source>
        <dbReference type="Proteomes" id="UP000002320"/>
    </source>
</evidence>
<evidence type="ECO:0000313" key="2">
    <source>
        <dbReference type="EMBL" id="EDS30823.1"/>
    </source>
</evidence>
<dbReference type="AlphaFoldDB" id="B0WM09"/>
<dbReference type="Proteomes" id="UP000002320">
    <property type="component" value="Unassembled WGS sequence"/>
</dbReference>
<accession>B0WM09</accession>
<organism>
    <name type="scientific">Culex quinquefasciatus</name>
    <name type="common">Southern house mosquito</name>
    <name type="synonym">Culex pungens</name>
    <dbReference type="NCBI Taxonomy" id="7176"/>
    <lineage>
        <taxon>Eukaryota</taxon>
        <taxon>Metazoa</taxon>
        <taxon>Ecdysozoa</taxon>
        <taxon>Arthropoda</taxon>
        <taxon>Hexapoda</taxon>
        <taxon>Insecta</taxon>
        <taxon>Pterygota</taxon>
        <taxon>Neoptera</taxon>
        <taxon>Endopterygota</taxon>
        <taxon>Diptera</taxon>
        <taxon>Nematocera</taxon>
        <taxon>Culicoidea</taxon>
        <taxon>Culicidae</taxon>
        <taxon>Culicinae</taxon>
        <taxon>Culicini</taxon>
        <taxon>Culex</taxon>
        <taxon>Culex</taxon>
    </lineage>
</organism>
<reference evidence="2" key="1">
    <citation type="submission" date="2007-03" db="EMBL/GenBank/DDBJ databases">
        <title>Annotation of Culex pipiens quinquefasciatus.</title>
        <authorList>
            <consortium name="The Broad Institute Genome Sequencing Platform"/>
            <person name="Atkinson P.W."/>
            <person name="Hemingway J."/>
            <person name="Christensen B.M."/>
            <person name="Higgs S."/>
            <person name="Kodira C."/>
            <person name="Hannick L."/>
            <person name="Megy K."/>
            <person name="O'Leary S."/>
            <person name="Pearson M."/>
            <person name="Haas B.J."/>
            <person name="Mauceli E."/>
            <person name="Wortman J.R."/>
            <person name="Lee N.H."/>
            <person name="Guigo R."/>
            <person name="Stanke M."/>
            <person name="Alvarado L."/>
            <person name="Amedeo P."/>
            <person name="Antoine C.H."/>
            <person name="Arensburger P."/>
            <person name="Bidwell S.L."/>
            <person name="Crawford M."/>
            <person name="Camaro F."/>
            <person name="Devon K."/>
            <person name="Engels R."/>
            <person name="Hammond M."/>
            <person name="Howarth C."/>
            <person name="Koehrsen M."/>
            <person name="Lawson D."/>
            <person name="Montgomery P."/>
            <person name="Nene V."/>
            <person name="Nusbaum C."/>
            <person name="Puiu D."/>
            <person name="Romero-Severson J."/>
            <person name="Severson D.W."/>
            <person name="Shumway M."/>
            <person name="Sisk P."/>
            <person name="Stolte C."/>
            <person name="Zeng Q."/>
            <person name="Eisenstadt E."/>
            <person name="Fraser-Liggett C."/>
            <person name="Strausberg R."/>
            <person name="Galagan J."/>
            <person name="Birren B."/>
            <person name="Collins F.H."/>
        </authorList>
    </citation>
    <scope>NUCLEOTIDE SEQUENCE [LARGE SCALE GENOMIC DNA]</scope>
    <source>
        <strain evidence="2">JHB</strain>
    </source>
</reference>
<reference evidence="3" key="2">
    <citation type="submission" date="2021-02" db="UniProtKB">
        <authorList>
            <consortium name="EnsemblMetazoa"/>
        </authorList>
    </citation>
    <scope>IDENTIFICATION</scope>
    <source>
        <strain evidence="3">JHB</strain>
    </source>
</reference>
<keyword evidence="4" id="KW-1185">Reference proteome</keyword>
<dbReference type="InParanoid" id="B0WM09"/>
<feature type="chain" id="PRO_5014566837" description="Secreted protein" evidence="1">
    <location>
        <begin position="23"/>
        <end position="173"/>
    </location>
</feature>
<dbReference type="HOGENOM" id="CLU_1549150_0_0_1"/>
<protein>
    <recommendedName>
        <fullName evidence="5">Secreted protein</fullName>
    </recommendedName>
</protein>
<proteinExistence type="predicted"/>
<evidence type="ECO:0008006" key="5">
    <source>
        <dbReference type="Google" id="ProtNLM"/>
    </source>
</evidence>
<dbReference type="VEuPathDB" id="VectorBase:CPIJ007941"/>
<sequence length="173" mass="18756">MHLCAFHRAPSVLLACLGGLFAAPFRFDNTIQSPSAVANRRRRRDSPVPAPVFCSGGECKIVPFQCFRLWEGGKQRAPFCCVKTPLGLLPGVASAVRFRAPSRNDAAAVKSNLSVVVAVMPTAIAEVAQNRVKKKEKPDLGGKALFSGYTQKIVRPSSLLRIRVQWATVHVCA</sequence>
<dbReference type="EnsemblMetazoa" id="CPIJ007941-RA">
    <property type="protein sequence ID" value="CPIJ007941-PA"/>
    <property type="gene ID" value="CPIJ007941"/>
</dbReference>
<name>B0WM09_CULQU</name>
<dbReference type="KEGG" id="cqu:CpipJ_CPIJ007941"/>
<dbReference type="EMBL" id="DS231993">
    <property type="protein sequence ID" value="EDS30823.1"/>
    <property type="molecule type" value="Genomic_DNA"/>
</dbReference>
<gene>
    <name evidence="3" type="primary">6040339</name>
    <name evidence="2" type="ORF">CpipJ_CPIJ007941</name>
</gene>
<keyword evidence="1" id="KW-0732">Signal</keyword>
<evidence type="ECO:0000313" key="3">
    <source>
        <dbReference type="EnsemblMetazoa" id="CPIJ007941-PA"/>
    </source>
</evidence>
<evidence type="ECO:0000256" key="1">
    <source>
        <dbReference type="SAM" id="SignalP"/>
    </source>
</evidence>